<dbReference type="InterPro" id="IPR036390">
    <property type="entry name" value="WH_DNA-bd_sf"/>
</dbReference>
<keyword evidence="2" id="KW-0805">Transcription regulation</keyword>
<evidence type="ECO:0000256" key="5">
    <source>
        <dbReference type="SAM" id="MobiDB-lite"/>
    </source>
</evidence>
<evidence type="ECO:0000313" key="7">
    <source>
        <dbReference type="Proteomes" id="UP000179627"/>
    </source>
</evidence>
<organism evidence="6 7">
    <name type="scientific">Parafrankia colletiae</name>
    <dbReference type="NCBI Taxonomy" id="573497"/>
    <lineage>
        <taxon>Bacteria</taxon>
        <taxon>Bacillati</taxon>
        <taxon>Actinomycetota</taxon>
        <taxon>Actinomycetes</taxon>
        <taxon>Frankiales</taxon>
        <taxon>Frankiaceae</taxon>
        <taxon>Parafrankia</taxon>
    </lineage>
</organism>
<evidence type="ECO:0000256" key="2">
    <source>
        <dbReference type="ARBA" id="ARBA00023015"/>
    </source>
</evidence>
<gene>
    <name evidence="6" type="ORF">CC117_17035</name>
</gene>
<accession>A0A1S1QTJ9</accession>
<feature type="compositionally biased region" description="Gly residues" evidence="5">
    <location>
        <begin position="138"/>
        <end position="147"/>
    </location>
</feature>
<feature type="region of interest" description="Disordered" evidence="5">
    <location>
        <begin position="1"/>
        <end position="20"/>
    </location>
</feature>
<keyword evidence="7" id="KW-1185">Reference proteome</keyword>
<keyword evidence="4" id="KW-0804">Transcription</keyword>
<protein>
    <submittedName>
        <fullName evidence="6">CopY family transcriptional regulator</fullName>
    </submittedName>
</protein>
<dbReference type="InterPro" id="IPR005650">
    <property type="entry name" value="BlaI_family"/>
</dbReference>
<proteinExistence type="inferred from homology"/>
<dbReference type="GO" id="GO:0045892">
    <property type="term" value="P:negative regulation of DNA-templated transcription"/>
    <property type="evidence" value="ECO:0007669"/>
    <property type="project" value="InterPro"/>
</dbReference>
<reference evidence="7" key="1">
    <citation type="submission" date="2016-07" db="EMBL/GenBank/DDBJ databases">
        <title>Sequence Frankia sp. strain CcI1.17.</title>
        <authorList>
            <person name="Ghodhbane-Gtari F."/>
            <person name="Swanson E."/>
            <person name="Gueddou A."/>
            <person name="Morris K."/>
            <person name="Hezbri K."/>
            <person name="Ktari A."/>
            <person name="Nouioui I."/>
            <person name="Abebe-Akele F."/>
            <person name="Simpson S."/>
            <person name="Thomas K."/>
            <person name="Gtari M."/>
            <person name="Tisa L.S."/>
            <person name="Hurst S."/>
        </authorList>
    </citation>
    <scope>NUCLEOTIDE SEQUENCE [LARGE SCALE GENOMIC DNA]</scope>
    <source>
        <strain evidence="7">Cc1.17</strain>
    </source>
</reference>
<comment type="similarity">
    <text evidence="1">Belongs to the BlaI transcriptional regulatory family.</text>
</comment>
<feature type="region of interest" description="Disordered" evidence="5">
    <location>
        <begin position="131"/>
        <end position="157"/>
    </location>
</feature>
<dbReference type="InterPro" id="IPR036388">
    <property type="entry name" value="WH-like_DNA-bd_sf"/>
</dbReference>
<dbReference type="Gene3D" id="1.10.10.10">
    <property type="entry name" value="Winged helix-like DNA-binding domain superfamily/Winged helix DNA-binding domain"/>
    <property type="match status" value="1"/>
</dbReference>
<dbReference type="EMBL" id="MBLM01000114">
    <property type="protein sequence ID" value="OHV36879.1"/>
    <property type="molecule type" value="Genomic_DNA"/>
</dbReference>
<dbReference type="SUPFAM" id="SSF46785">
    <property type="entry name" value="Winged helix' DNA-binding domain"/>
    <property type="match status" value="1"/>
</dbReference>
<evidence type="ECO:0000256" key="3">
    <source>
        <dbReference type="ARBA" id="ARBA00023125"/>
    </source>
</evidence>
<sequence length="157" mass="16987">MHEDSEPPVTQQAHRRRPPGQLEEQVLGVLHRSGELSPGEVRDLLPDAARLSYSAVVTTLTRLHTKGVVTRRRHGRGYLYSSPGDPATLVAWRMNRLLAGQADHRRALTHFIAALSPTDEALVRDLLASAPTAPDGGVVPGRGGEGTGAAPDFEQHR</sequence>
<evidence type="ECO:0000313" key="6">
    <source>
        <dbReference type="EMBL" id="OHV36879.1"/>
    </source>
</evidence>
<dbReference type="AlphaFoldDB" id="A0A1S1QTJ9"/>
<comment type="caution">
    <text evidence="6">The sequence shown here is derived from an EMBL/GenBank/DDBJ whole genome shotgun (WGS) entry which is preliminary data.</text>
</comment>
<dbReference type="OrthoDB" id="9813987at2"/>
<evidence type="ECO:0000256" key="4">
    <source>
        <dbReference type="ARBA" id="ARBA00023163"/>
    </source>
</evidence>
<dbReference type="Proteomes" id="UP000179627">
    <property type="component" value="Unassembled WGS sequence"/>
</dbReference>
<evidence type="ECO:0000256" key="1">
    <source>
        <dbReference type="ARBA" id="ARBA00011046"/>
    </source>
</evidence>
<dbReference type="Pfam" id="PF03965">
    <property type="entry name" value="Penicillinase_R"/>
    <property type="match status" value="1"/>
</dbReference>
<keyword evidence="3" id="KW-0238">DNA-binding</keyword>
<name>A0A1S1QTJ9_9ACTN</name>
<dbReference type="GO" id="GO:0003677">
    <property type="term" value="F:DNA binding"/>
    <property type="evidence" value="ECO:0007669"/>
    <property type="project" value="UniProtKB-KW"/>
</dbReference>